<dbReference type="InterPro" id="IPR003509">
    <property type="entry name" value="UPF0102_YraN-like"/>
</dbReference>
<sequence length="124" mass="14511">MKHQLNHKAIGDEAESLACDYLSKQGLHLLERNYRCRGGEIDLIMQHGDSLVFIEVRYRRNIAYGRAIETVTRHKQRRVIHCARVYMNHHGSWNVPARFDVISIEGEPNQRQIEWINDAFQAIS</sequence>
<dbReference type="NCBIfam" id="NF009154">
    <property type="entry name" value="PRK12497.3-3"/>
    <property type="match status" value="1"/>
</dbReference>
<dbReference type="NCBIfam" id="TIGR00252">
    <property type="entry name" value="YraN family protein"/>
    <property type="match status" value="1"/>
</dbReference>
<dbReference type="AlphaFoldDB" id="A0A3B0Y495"/>
<dbReference type="SUPFAM" id="SSF52980">
    <property type="entry name" value="Restriction endonuclease-like"/>
    <property type="match status" value="1"/>
</dbReference>
<dbReference type="GO" id="GO:0003676">
    <property type="term" value="F:nucleic acid binding"/>
    <property type="evidence" value="ECO:0007669"/>
    <property type="project" value="InterPro"/>
</dbReference>
<gene>
    <name evidence="1" type="ORF">MNBD_GAMMA13-531</name>
</gene>
<reference evidence="1" key="1">
    <citation type="submission" date="2018-06" db="EMBL/GenBank/DDBJ databases">
        <authorList>
            <person name="Zhirakovskaya E."/>
        </authorList>
    </citation>
    <scope>NUCLEOTIDE SEQUENCE</scope>
</reference>
<dbReference type="PANTHER" id="PTHR34039">
    <property type="entry name" value="UPF0102 PROTEIN YRAN"/>
    <property type="match status" value="1"/>
</dbReference>
<dbReference type="NCBIfam" id="NF009150">
    <property type="entry name" value="PRK12497.1-3"/>
    <property type="match status" value="1"/>
</dbReference>
<dbReference type="HAMAP" id="MF_00048">
    <property type="entry name" value="UPF0102"/>
    <property type="match status" value="1"/>
</dbReference>
<protein>
    <submittedName>
        <fullName evidence="1">UPF0102 protein YraN</fullName>
    </submittedName>
</protein>
<accession>A0A3B0Y495</accession>
<evidence type="ECO:0000313" key="1">
    <source>
        <dbReference type="EMBL" id="VAW71660.1"/>
    </source>
</evidence>
<dbReference type="InterPro" id="IPR011856">
    <property type="entry name" value="tRNA_endonuc-like_dom_sf"/>
</dbReference>
<proteinExistence type="inferred from homology"/>
<dbReference type="Pfam" id="PF02021">
    <property type="entry name" value="UPF0102"/>
    <property type="match status" value="1"/>
</dbReference>
<dbReference type="PANTHER" id="PTHR34039:SF1">
    <property type="entry name" value="UPF0102 PROTEIN YRAN"/>
    <property type="match status" value="1"/>
</dbReference>
<name>A0A3B0Y495_9ZZZZ</name>
<dbReference type="CDD" id="cd20736">
    <property type="entry name" value="PoNe_Nuclease"/>
    <property type="match status" value="1"/>
</dbReference>
<organism evidence="1">
    <name type="scientific">hydrothermal vent metagenome</name>
    <dbReference type="NCBI Taxonomy" id="652676"/>
    <lineage>
        <taxon>unclassified sequences</taxon>
        <taxon>metagenomes</taxon>
        <taxon>ecological metagenomes</taxon>
    </lineage>
</organism>
<dbReference type="InterPro" id="IPR011335">
    <property type="entry name" value="Restrct_endonuc-II-like"/>
</dbReference>
<dbReference type="EMBL" id="UOFK01000009">
    <property type="protein sequence ID" value="VAW71660.1"/>
    <property type="molecule type" value="Genomic_DNA"/>
</dbReference>
<dbReference type="Gene3D" id="3.40.1350.10">
    <property type="match status" value="1"/>
</dbReference>